<sequence>MAFSYNYSLQASYPSQRAYVPYQQTQVPTPSPIYSLPITNTTTSGALSPSSCFLSVRQQPKEALVTVKGKEKFRKPLDPPPMLELKVSSDIDPSQQFLQNPYLFVSVSLYKHDKDEPIEGTPFDVLAGTLVSSLHRLKDVNNKDGAFFIFGDISIKVQGTYRLRFTLYELQPSYFTLSDLEQHKDLERYQGAALDPPEYGTYQCLGHVLSDKFNVVLPKDFKGLEESTYLSRAFSDQGVRLRLRKEARGMMSNKRSISGSGDLTSDQSQQQQQQQPLAKKRREDSVESANPSSLMSGFYQNVSPFVNTPYLQSQGLQGQTLQNQGLQAPVRHDTSYAWNLAYDPSFMGS</sequence>
<comment type="caution">
    <text evidence="8">The sequence shown here is derived from an EMBL/GenBank/DDBJ whole genome shotgun (WGS) entry which is preliminary data.</text>
</comment>
<dbReference type="Pfam" id="PF11754">
    <property type="entry name" value="Velvet"/>
    <property type="match status" value="2"/>
</dbReference>
<keyword evidence="5" id="KW-0539">Nucleus</keyword>
<dbReference type="PANTHER" id="PTHR33572">
    <property type="entry name" value="SPORE DEVELOPMENT REGULATOR VOSA"/>
    <property type="match status" value="1"/>
</dbReference>
<evidence type="ECO:0000256" key="1">
    <source>
        <dbReference type="ARBA" id="ARBA00004123"/>
    </source>
</evidence>
<gene>
    <name evidence="8" type="ORF">GGP41_001522</name>
</gene>
<dbReference type="PROSITE" id="PS51821">
    <property type="entry name" value="VELVET"/>
    <property type="match status" value="1"/>
</dbReference>
<dbReference type="PANTHER" id="PTHR33572:SF18">
    <property type="entry name" value="SPORE DEVELOPMENT REGULATOR VOSA"/>
    <property type="match status" value="1"/>
</dbReference>
<evidence type="ECO:0000259" key="7">
    <source>
        <dbReference type="PROSITE" id="PS51821"/>
    </source>
</evidence>
<dbReference type="AlphaFoldDB" id="A0A8H6DYD2"/>
<accession>A0A8H6DYD2</accession>
<proteinExistence type="predicted"/>
<feature type="region of interest" description="Disordered" evidence="6">
    <location>
        <begin position="250"/>
        <end position="294"/>
    </location>
</feature>
<comment type="subcellular location">
    <subcellularLocation>
        <location evidence="1">Nucleus</location>
    </subcellularLocation>
</comment>
<evidence type="ECO:0000256" key="3">
    <source>
        <dbReference type="ARBA" id="ARBA00023015"/>
    </source>
</evidence>
<dbReference type="InterPro" id="IPR038491">
    <property type="entry name" value="Velvet_dom_sf"/>
</dbReference>
<evidence type="ECO:0000313" key="9">
    <source>
        <dbReference type="Proteomes" id="UP000624244"/>
    </source>
</evidence>
<keyword evidence="4" id="KW-0804">Transcription</keyword>
<dbReference type="GO" id="GO:0030435">
    <property type="term" value="P:sporulation resulting in formation of a cellular spore"/>
    <property type="evidence" value="ECO:0007669"/>
    <property type="project" value="UniProtKB-KW"/>
</dbReference>
<dbReference type="GO" id="GO:0005634">
    <property type="term" value="C:nucleus"/>
    <property type="evidence" value="ECO:0007669"/>
    <property type="project" value="UniProtKB-SubCell"/>
</dbReference>
<protein>
    <recommendedName>
        <fullName evidence="7">Velvet domain-containing protein</fullName>
    </recommendedName>
</protein>
<evidence type="ECO:0000256" key="2">
    <source>
        <dbReference type="ARBA" id="ARBA00022969"/>
    </source>
</evidence>
<evidence type="ECO:0000256" key="5">
    <source>
        <dbReference type="ARBA" id="ARBA00023242"/>
    </source>
</evidence>
<dbReference type="Gene3D" id="2.60.40.3960">
    <property type="entry name" value="Velvet domain"/>
    <property type="match status" value="1"/>
</dbReference>
<dbReference type="Proteomes" id="UP000624244">
    <property type="component" value="Unassembled WGS sequence"/>
</dbReference>
<organism evidence="8 9">
    <name type="scientific">Cochliobolus sativus</name>
    <name type="common">Common root rot and spot blotch fungus</name>
    <name type="synonym">Bipolaris sorokiniana</name>
    <dbReference type="NCBI Taxonomy" id="45130"/>
    <lineage>
        <taxon>Eukaryota</taxon>
        <taxon>Fungi</taxon>
        <taxon>Dikarya</taxon>
        <taxon>Ascomycota</taxon>
        <taxon>Pezizomycotina</taxon>
        <taxon>Dothideomycetes</taxon>
        <taxon>Pleosporomycetidae</taxon>
        <taxon>Pleosporales</taxon>
        <taxon>Pleosporineae</taxon>
        <taxon>Pleosporaceae</taxon>
        <taxon>Bipolaris</taxon>
    </lineage>
</organism>
<dbReference type="InterPro" id="IPR021740">
    <property type="entry name" value="Velvet"/>
</dbReference>
<reference evidence="8" key="1">
    <citation type="submission" date="2019-11" db="EMBL/GenBank/DDBJ databases">
        <title>Bipolaris sorokiniana Genome sequencing.</title>
        <authorList>
            <person name="Wang H."/>
        </authorList>
    </citation>
    <scope>NUCLEOTIDE SEQUENCE</scope>
</reference>
<evidence type="ECO:0000256" key="4">
    <source>
        <dbReference type="ARBA" id="ARBA00023163"/>
    </source>
</evidence>
<dbReference type="SMR" id="A0A8H6DYD2"/>
<name>A0A8H6DYD2_COCSA</name>
<evidence type="ECO:0000256" key="6">
    <source>
        <dbReference type="SAM" id="MobiDB-lite"/>
    </source>
</evidence>
<keyword evidence="2" id="KW-0749">Sporulation</keyword>
<feature type="compositionally biased region" description="Polar residues" evidence="6">
    <location>
        <begin position="253"/>
        <end position="266"/>
    </location>
</feature>
<evidence type="ECO:0000313" key="8">
    <source>
        <dbReference type="EMBL" id="KAF5852961.1"/>
    </source>
</evidence>
<keyword evidence="3" id="KW-0805">Transcription regulation</keyword>
<dbReference type="InterPro" id="IPR037525">
    <property type="entry name" value="Velvet_dom"/>
</dbReference>
<feature type="domain" description="Velvet" evidence="7">
    <location>
        <begin position="46"/>
        <end position="244"/>
    </location>
</feature>
<dbReference type="EMBL" id="WNKQ01000002">
    <property type="protein sequence ID" value="KAF5852961.1"/>
    <property type="molecule type" value="Genomic_DNA"/>
</dbReference>